<dbReference type="Proteomes" id="UP000789405">
    <property type="component" value="Unassembled WGS sequence"/>
</dbReference>
<proteinExistence type="predicted"/>
<sequence>MAHNESTSNFKDLSNLEFGESTHGLESDEPIYDLEFNGPTYDSVVVVQENKDVGLDCSKEKLYEGMVFKSWEEAFDTLELYSQYEGFKLRKGRYQEFVQDFYTARNSLVPEVFEQKWKQLIKKYNEPRVVKYLKTLYSSKKAWTQIPLTSSAATLPQTLFPELDKALSRFITPEIQKIQRAEIKSCLNYHASAITKDEMIKYQENLILFKPESDNISFVEDDEDIMQISIKYILENIDINEIEEIWAIRIIIASTFCHFVDIHGDLQEEPYYVATRFSKNFSQDQPTEFTRSNINRLFTPADLRDKRKENINERKLYGELWGVARNITQKAVQLHRQDVLEKLQNLLTEIQEEELVNSPANDDNEEMYSNSLDDNEEYEETNSLSDIPLQNPKKRKAKGRPKSSKRIKRSEELKPAKRQNQCGNCG</sequence>
<feature type="non-terminal residue" evidence="2">
    <location>
        <position position="426"/>
    </location>
</feature>
<reference evidence="2" key="1">
    <citation type="submission" date="2021-06" db="EMBL/GenBank/DDBJ databases">
        <authorList>
            <person name="Kallberg Y."/>
            <person name="Tangrot J."/>
            <person name="Rosling A."/>
        </authorList>
    </citation>
    <scope>NUCLEOTIDE SEQUENCE</scope>
    <source>
        <strain evidence="2">MA453B</strain>
    </source>
</reference>
<accession>A0A9N9J759</accession>
<evidence type="ECO:0000313" key="2">
    <source>
        <dbReference type="EMBL" id="CAG8762587.1"/>
    </source>
</evidence>
<organism evidence="2 3">
    <name type="scientific">Dentiscutata erythropus</name>
    <dbReference type="NCBI Taxonomy" id="1348616"/>
    <lineage>
        <taxon>Eukaryota</taxon>
        <taxon>Fungi</taxon>
        <taxon>Fungi incertae sedis</taxon>
        <taxon>Mucoromycota</taxon>
        <taxon>Glomeromycotina</taxon>
        <taxon>Glomeromycetes</taxon>
        <taxon>Diversisporales</taxon>
        <taxon>Gigasporaceae</taxon>
        <taxon>Dentiscutata</taxon>
    </lineage>
</organism>
<dbReference type="OrthoDB" id="2409725at2759"/>
<comment type="caution">
    <text evidence="2">The sequence shown here is derived from an EMBL/GenBank/DDBJ whole genome shotgun (WGS) entry which is preliminary data.</text>
</comment>
<keyword evidence="3" id="KW-1185">Reference proteome</keyword>
<evidence type="ECO:0000313" key="3">
    <source>
        <dbReference type="Proteomes" id="UP000789405"/>
    </source>
</evidence>
<evidence type="ECO:0000256" key="1">
    <source>
        <dbReference type="SAM" id="MobiDB-lite"/>
    </source>
</evidence>
<dbReference type="AlphaFoldDB" id="A0A9N9J759"/>
<gene>
    <name evidence="2" type="ORF">DERYTH_LOCUS17953</name>
</gene>
<dbReference type="EMBL" id="CAJVPY010017580">
    <property type="protein sequence ID" value="CAG8762587.1"/>
    <property type="molecule type" value="Genomic_DNA"/>
</dbReference>
<name>A0A9N9J759_9GLOM</name>
<feature type="compositionally biased region" description="Basic residues" evidence="1">
    <location>
        <begin position="392"/>
        <end position="408"/>
    </location>
</feature>
<protein>
    <submittedName>
        <fullName evidence="2">7889_t:CDS:1</fullName>
    </submittedName>
</protein>
<feature type="region of interest" description="Disordered" evidence="1">
    <location>
        <begin position="375"/>
        <end position="426"/>
    </location>
</feature>